<comment type="caution">
    <text evidence="1">The sequence shown here is derived from an EMBL/GenBank/DDBJ whole genome shotgun (WGS) entry which is preliminary data.</text>
</comment>
<name>A0ACC2U9B5_9FUNG</name>
<protein>
    <submittedName>
        <fullName evidence="1">Uncharacterized protein</fullName>
    </submittedName>
</protein>
<sequence length="110" mass="11998">MPGAAALKFRRLLKKRTGLLNPNPPAQSDAETSRTGQFQRITCHPIGGSAKPPLESSFGLASYSLEKAHEGNTLVGWKVTKLERSQGCIPQPSNNWRELSKEAQAGQLQE</sequence>
<gene>
    <name evidence="1" type="ORF">DSO57_1035580</name>
</gene>
<evidence type="ECO:0000313" key="1">
    <source>
        <dbReference type="EMBL" id="KAJ9083346.1"/>
    </source>
</evidence>
<dbReference type="EMBL" id="QTSX02001028">
    <property type="protein sequence ID" value="KAJ9083346.1"/>
    <property type="molecule type" value="Genomic_DNA"/>
</dbReference>
<keyword evidence="2" id="KW-1185">Reference proteome</keyword>
<organism evidence="1 2">
    <name type="scientific">Entomophthora muscae</name>
    <dbReference type="NCBI Taxonomy" id="34485"/>
    <lineage>
        <taxon>Eukaryota</taxon>
        <taxon>Fungi</taxon>
        <taxon>Fungi incertae sedis</taxon>
        <taxon>Zoopagomycota</taxon>
        <taxon>Entomophthoromycotina</taxon>
        <taxon>Entomophthoromycetes</taxon>
        <taxon>Entomophthorales</taxon>
        <taxon>Entomophthoraceae</taxon>
        <taxon>Entomophthora</taxon>
    </lineage>
</organism>
<evidence type="ECO:0000313" key="2">
    <source>
        <dbReference type="Proteomes" id="UP001165960"/>
    </source>
</evidence>
<dbReference type="Proteomes" id="UP001165960">
    <property type="component" value="Unassembled WGS sequence"/>
</dbReference>
<reference evidence="1" key="1">
    <citation type="submission" date="2022-04" db="EMBL/GenBank/DDBJ databases">
        <title>Genome of the entomopathogenic fungus Entomophthora muscae.</title>
        <authorList>
            <person name="Elya C."/>
            <person name="Lovett B.R."/>
            <person name="Lee E."/>
            <person name="Macias A.M."/>
            <person name="Hajek A.E."/>
            <person name="De Bivort B.L."/>
            <person name="Kasson M.T."/>
            <person name="De Fine Licht H.H."/>
            <person name="Stajich J.E."/>
        </authorList>
    </citation>
    <scope>NUCLEOTIDE SEQUENCE</scope>
    <source>
        <strain evidence="1">Berkeley</strain>
    </source>
</reference>
<accession>A0ACC2U9B5</accession>
<proteinExistence type="predicted"/>